<keyword evidence="4" id="KW-1185">Reference proteome</keyword>
<evidence type="ECO:0000259" key="2">
    <source>
        <dbReference type="Pfam" id="PF13472"/>
    </source>
</evidence>
<dbReference type="SUPFAM" id="SSF52266">
    <property type="entry name" value="SGNH hydrolase"/>
    <property type="match status" value="1"/>
</dbReference>
<dbReference type="PANTHER" id="PTHR34407:SF1">
    <property type="entry name" value="SGNH HYDROLASE-TYPE ESTERASE DOMAIN-CONTAINING PROTEIN"/>
    <property type="match status" value="1"/>
</dbReference>
<name>A0ABQ5SDD6_9CHLO</name>
<dbReference type="Proteomes" id="UP001165090">
    <property type="component" value="Unassembled WGS sequence"/>
</dbReference>
<dbReference type="CDD" id="cd00229">
    <property type="entry name" value="SGNH_hydrolase"/>
    <property type="match status" value="1"/>
</dbReference>
<dbReference type="EMBL" id="BSDZ01000078">
    <property type="protein sequence ID" value="GLI67463.1"/>
    <property type="molecule type" value="Genomic_DNA"/>
</dbReference>
<feature type="domain" description="SGNH hydrolase-type esterase" evidence="2">
    <location>
        <begin position="111"/>
        <end position="301"/>
    </location>
</feature>
<dbReference type="PANTHER" id="PTHR34407">
    <property type="entry name" value="EXPRESSED PROTEIN"/>
    <property type="match status" value="1"/>
</dbReference>
<comment type="caution">
    <text evidence="3">The sequence shown here is derived from an EMBL/GenBank/DDBJ whole genome shotgun (WGS) entry which is preliminary data.</text>
</comment>
<keyword evidence="1" id="KW-0732">Signal</keyword>
<dbReference type="Gene3D" id="3.40.50.1110">
    <property type="entry name" value="SGNH hydrolase"/>
    <property type="match status" value="1"/>
</dbReference>
<proteinExistence type="predicted"/>
<feature type="signal peptide" evidence="1">
    <location>
        <begin position="1"/>
        <end position="26"/>
    </location>
</feature>
<reference evidence="3 4" key="1">
    <citation type="journal article" date="2023" name="IScience">
        <title>Expanded male sex-determining region conserved during the evolution of homothallism in the green alga Volvox.</title>
        <authorList>
            <person name="Yamamoto K."/>
            <person name="Matsuzaki R."/>
            <person name="Mahakham W."/>
            <person name="Heman W."/>
            <person name="Sekimoto H."/>
            <person name="Kawachi M."/>
            <person name="Minakuchi Y."/>
            <person name="Toyoda A."/>
            <person name="Nozaki H."/>
        </authorList>
    </citation>
    <scope>NUCLEOTIDE SEQUENCE [LARGE SCALE GENOMIC DNA]</scope>
    <source>
        <strain evidence="3 4">NIES-4468</strain>
    </source>
</reference>
<accession>A0ABQ5SDD6</accession>
<dbReference type="InterPro" id="IPR036514">
    <property type="entry name" value="SGNH_hydro_sf"/>
</dbReference>
<protein>
    <recommendedName>
        <fullName evidence="2">SGNH hydrolase-type esterase domain-containing protein</fullName>
    </recommendedName>
</protein>
<feature type="chain" id="PRO_5045041020" description="SGNH hydrolase-type esterase domain-containing protein" evidence="1">
    <location>
        <begin position="27"/>
        <end position="544"/>
    </location>
</feature>
<gene>
    <name evidence="3" type="ORF">VaNZ11_011660</name>
</gene>
<sequence length="544" mass="61680">MERNLLRLVAAIIILSITHPSWHAQADEVWNNDPERTRVRPELQWDWGHTYSSVAIDSQPLNRLLSSMFNSYRFTLPIVQLERAISYRGSSSRLRHVVGRMLNGDNVHVGVIGGSISWGHGATKRGEKDWFSHFSKWLIDAFPRSNITARNGCVPGVPSAYMILCLEQSLNHQDVELVFVEFNLNDGTSDMIVNAQVQSIERLIRRILVLPRRPAVVLLQTPSHGQAEYPVGHPKHAPGMEHKRFYETLEDAEGAVVQYYDVQMLSLRTALYRLAVFKQVEGFLWEQTFWDIHPGDQGHRIMADLAVYLIQQTAVGMLLRPFGPEDEEAFLEALPEPMYPHNKAPDAPMCIMYDAFKPMVIETGAWQYLDEGTPGKPKVGFIATTPGSRLVMRINTDRSETGQIPGSRVSVWVQHLKSYTHMGIAQFRCISGCQCEPHSEDAHIVRRVSQLYVFRMDVTQSAQCDIEVEVLSSTSSGEHKFKIAGVVIAEGSNRNYLSTLYLDGNGEFGMAEHNGNREQLVRTREGLTGDIRRLLRAVRGWYRR</sequence>
<dbReference type="Pfam" id="PF13472">
    <property type="entry name" value="Lipase_GDSL_2"/>
    <property type="match status" value="1"/>
</dbReference>
<dbReference type="InterPro" id="IPR013830">
    <property type="entry name" value="SGNH_hydro"/>
</dbReference>
<evidence type="ECO:0000256" key="1">
    <source>
        <dbReference type="SAM" id="SignalP"/>
    </source>
</evidence>
<evidence type="ECO:0000313" key="4">
    <source>
        <dbReference type="Proteomes" id="UP001165090"/>
    </source>
</evidence>
<evidence type="ECO:0000313" key="3">
    <source>
        <dbReference type="EMBL" id="GLI67463.1"/>
    </source>
</evidence>
<organism evidence="3 4">
    <name type="scientific">Volvox africanus</name>
    <dbReference type="NCBI Taxonomy" id="51714"/>
    <lineage>
        <taxon>Eukaryota</taxon>
        <taxon>Viridiplantae</taxon>
        <taxon>Chlorophyta</taxon>
        <taxon>core chlorophytes</taxon>
        <taxon>Chlorophyceae</taxon>
        <taxon>CS clade</taxon>
        <taxon>Chlamydomonadales</taxon>
        <taxon>Volvocaceae</taxon>
        <taxon>Volvox</taxon>
    </lineage>
</organism>